<keyword evidence="2" id="KW-1133">Transmembrane helix</keyword>
<feature type="compositionally biased region" description="Polar residues" evidence="1">
    <location>
        <begin position="121"/>
        <end position="132"/>
    </location>
</feature>
<sequence>MAPLTNILNSVVRRQNSNFDDDDDDYRCNVNGYCYSYSRWDDWGRWVALAVIVIVVLIIAFGFSCINNRRRRRRGAAPMYGTGWIPGAKPQTGHYGNNQNYYGQQHYNAPAPPYSAAPVGHQQTGNTFNSNDGYYGQPHGGAYEMQPPQSAYHPQRGGEPVYDAPEGPPPTKGDGIIR</sequence>
<protein>
    <submittedName>
        <fullName evidence="3">Uncharacterized protein</fullName>
    </submittedName>
</protein>
<evidence type="ECO:0000313" key="4">
    <source>
        <dbReference type="Proteomes" id="UP001629113"/>
    </source>
</evidence>
<keyword evidence="2" id="KW-0812">Transmembrane</keyword>
<dbReference type="Pfam" id="PF12273">
    <property type="entry name" value="RCR"/>
    <property type="match status" value="1"/>
</dbReference>
<organism evidence="3 4">
    <name type="scientific">Phlyctema vagabunda</name>
    <dbReference type="NCBI Taxonomy" id="108571"/>
    <lineage>
        <taxon>Eukaryota</taxon>
        <taxon>Fungi</taxon>
        <taxon>Dikarya</taxon>
        <taxon>Ascomycota</taxon>
        <taxon>Pezizomycotina</taxon>
        <taxon>Leotiomycetes</taxon>
        <taxon>Helotiales</taxon>
        <taxon>Dermateaceae</taxon>
        <taxon>Phlyctema</taxon>
    </lineage>
</organism>
<dbReference type="PANTHER" id="PTHR28187:SF1">
    <property type="entry name" value="PROTEIN RCR1-RELATED"/>
    <property type="match status" value="1"/>
</dbReference>
<dbReference type="EMBL" id="JBFCZG010000008">
    <property type="protein sequence ID" value="KAL3419110.1"/>
    <property type="molecule type" value="Genomic_DNA"/>
</dbReference>
<keyword evidence="4" id="KW-1185">Reference proteome</keyword>
<dbReference type="InterPro" id="IPR020999">
    <property type="entry name" value="Chitin_synth_reg_RCR"/>
</dbReference>
<evidence type="ECO:0000256" key="1">
    <source>
        <dbReference type="SAM" id="MobiDB-lite"/>
    </source>
</evidence>
<dbReference type="Proteomes" id="UP001629113">
    <property type="component" value="Unassembled WGS sequence"/>
</dbReference>
<gene>
    <name evidence="3" type="ORF">PVAG01_09332</name>
</gene>
<keyword evidence="2" id="KW-0472">Membrane</keyword>
<name>A0ABR4P744_9HELO</name>
<reference evidence="3 4" key="1">
    <citation type="submission" date="2024-06" db="EMBL/GenBank/DDBJ databases">
        <title>Complete genome of Phlyctema vagabunda strain 19-DSS-EL-015.</title>
        <authorList>
            <person name="Fiorenzani C."/>
        </authorList>
    </citation>
    <scope>NUCLEOTIDE SEQUENCE [LARGE SCALE GENOMIC DNA]</scope>
    <source>
        <strain evidence="3 4">19-DSS-EL-015</strain>
    </source>
</reference>
<feature type="transmembrane region" description="Helical" evidence="2">
    <location>
        <begin position="46"/>
        <end position="66"/>
    </location>
</feature>
<dbReference type="PANTHER" id="PTHR28187">
    <property type="entry name" value="PROTEIN RCR1-RELATED"/>
    <property type="match status" value="1"/>
</dbReference>
<proteinExistence type="predicted"/>
<evidence type="ECO:0000256" key="2">
    <source>
        <dbReference type="SAM" id="Phobius"/>
    </source>
</evidence>
<comment type="caution">
    <text evidence="3">The sequence shown here is derived from an EMBL/GenBank/DDBJ whole genome shotgun (WGS) entry which is preliminary data.</text>
</comment>
<accession>A0ABR4P744</accession>
<evidence type="ECO:0000313" key="3">
    <source>
        <dbReference type="EMBL" id="KAL3419110.1"/>
    </source>
</evidence>
<feature type="region of interest" description="Disordered" evidence="1">
    <location>
        <begin position="121"/>
        <end position="178"/>
    </location>
</feature>